<dbReference type="Proteomes" id="UP000230750">
    <property type="component" value="Unassembled WGS sequence"/>
</dbReference>
<sequence>MVIMTTKKPTVESRIFNVPKCIVFDVHICIFNVPKCIFNVPKESYQDISSHFHSVVSDIKLEDVCVSDRCNQIEDDNNEWIKCDQLKMTLVVVVLQAQGWEREEKRLKDQVAVQDIRITELEGAIQAISIEVKESKAALNENKEQYAILDKKYHKAKKLIKDLQEKKEELEEKDRLQAQIQLDKNETHQREKENWNYE</sequence>
<proteinExistence type="predicted"/>
<dbReference type="GO" id="GO:0005737">
    <property type="term" value="C:cytoplasm"/>
    <property type="evidence" value="ECO:0007669"/>
    <property type="project" value="TreeGrafter"/>
</dbReference>
<evidence type="ECO:0000256" key="3">
    <source>
        <dbReference type="SAM" id="MobiDB-lite"/>
    </source>
</evidence>
<organism evidence="4 5">
    <name type="scientific">Stichopus japonicus</name>
    <name type="common">Sea cucumber</name>
    <dbReference type="NCBI Taxonomy" id="307972"/>
    <lineage>
        <taxon>Eukaryota</taxon>
        <taxon>Metazoa</taxon>
        <taxon>Echinodermata</taxon>
        <taxon>Eleutherozoa</taxon>
        <taxon>Echinozoa</taxon>
        <taxon>Holothuroidea</taxon>
        <taxon>Aspidochirotacea</taxon>
        <taxon>Aspidochirotida</taxon>
        <taxon>Stichopodidae</taxon>
        <taxon>Apostichopus</taxon>
    </lineage>
</organism>
<dbReference type="InterPro" id="IPR043446">
    <property type="entry name" value="Neurabin-like"/>
</dbReference>
<feature type="compositionally biased region" description="Basic and acidic residues" evidence="3">
    <location>
        <begin position="183"/>
        <end position="198"/>
    </location>
</feature>
<dbReference type="GO" id="GO:0015629">
    <property type="term" value="C:actin cytoskeleton"/>
    <property type="evidence" value="ECO:0007669"/>
    <property type="project" value="TreeGrafter"/>
</dbReference>
<keyword evidence="1" id="KW-0597">Phosphoprotein</keyword>
<reference evidence="4 5" key="1">
    <citation type="journal article" date="2017" name="PLoS Biol.">
        <title>The sea cucumber genome provides insights into morphological evolution and visceral regeneration.</title>
        <authorList>
            <person name="Zhang X."/>
            <person name="Sun L."/>
            <person name="Yuan J."/>
            <person name="Sun Y."/>
            <person name="Gao Y."/>
            <person name="Zhang L."/>
            <person name="Li S."/>
            <person name="Dai H."/>
            <person name="Hamel J.F."/>
            <person name="Liu C."/>
            <person name="Yu Y."/>
            <person name="Liu S."/>
            <person name="Lin W."/>
            <person name="Guo K."/>
            <person name="Jin S."/>
            <person name="Xu P."/>
            <person name="Storey K.B."/>
            <person name="Huan P."/>
            <person name="Zhang T."/>
            <person name="Zhou Y."/>
            <person name="Zhang J."/>
            <person name="Lin C."/>
            <person name="Li X."/>
            <person name="Xing L."/>
            <person name="Huo D."/>
            <person name="Sun M."/>
            <person name="Wang L."/>
            <person name="Mercier A."/>
            <person name="Li F."/>
            <person name="Yang H."/>
            <person name="Xiang J."/>
        </authorList>
    </citation>
    <scope>NUCLEOTIDE SEQUENCE [LARGE SCALE GENOMIC DNA]</scope>
    <source>
        <strain evidence="4">Shaxun</strain>
        <tissue evidence="4">Muscle</tissue>
    </source>
</reference>
<dbReference type="GO" id="GO:0051015">
    <property type="term" value="F:actin filament binding"/>
    <property type="evidence" value="ECO:0007669"/>
    <property type="project" value="TreeGrafter"/>
</dbReference>
<dbReference type="GO" id="GO:0030425">
    <property type="term" value="C:dendrite"/>
    <property type="evidence" value="ECO:0007669"/>
    <property type="project" value="TreeGrafter"/>
</dbReference>
<gene>
    <name evidence="4" type="ORF">BSL78_18107</name>
</gene>
<evidence type="ECO:0000256" key="1">
    <source>
        <dbReference type="ARBA" id="ARBA00022553"/>
    </source>
</evidence>
<keyword evidence="2" id="KW-0175">Coiled coil</keyword>
<evidence type="ECO:0000313" key="5">
    <source>
        <dbReference type="Proteomes" id="UP000230750"/>
    </source>
</evidence>
<accession>A0A2G8KAM4</accession>
<dbReference type="EMBL" id="MRZV01000738">
    <property type="protein sequence ID" value="PIK45051.1"/>
    <property type="molecule type" value="Genomic_DNA"/>
</dbReference>
<name>A0A2G8KAM4_STIJA</name>
<comment type="caution">
    <text evidence="4">The sequence shown here is derived from an EMBL/GenBank/DDBJ whole genome shotgun (WGS) entry which is preliminary data.</text>
</comment>
<evidence type="ECO:0000313" key="4">
    <source>
        <dbReference type="EMBL" id="PIK45051.1"/>
    </source>
</evidence>
<dbReference type="PANTHER" id="PTHR16154:SF22">
    <property type="entry name" value="NEURABIN-1"/>
    <property type="match status" value="1"/>
</dbReference>
<feature type="region of interest" description="Disordered" evidence="3">
    <location>
        <begin position="178"/>
        <end position="198"/>
    </location>
</feature>
<dbReference type="GO" id="GO:0031175">
    <property type="term" value="P:neuron projection development"/>
    <property type="evidence" value="ECO:0007669"/>
    <property type="project" value="TreeGrafter"/>
</dbReference>
<dbReference type="OrthoDB" id="62701at2759"/>
<dbReference type="PANTHER" id="PTHR16154">
    <property type="entry name" value="NEURABIN"/>
    <property type="match status" value="1"/>
</dbReference>
<dbReference type="AlphaFoldDB" id="A0A2G8KAM4"/>
<dbReference type="GO" id="GO:0007015">
    <property type="term" value="P:actin filament organization"/>
    <property type="evidence" value="ECO:0007669"/>
    <property type="project" value="TreeGrafter"/>
</dbReference>
<protein>
    <submittedName>
        <fullName evidence="4">Uncharacterized protein</fullName>
    </submittedName>
</protein>
<dbReference type="GO" id="GO:0019722">
    <property type="term" value="P:calcium-mediated signaling"/>
    <property type="evidence" value="ECO:0007669"/>
    <property type="project" value="TreeGrafter"/>
</dbReference>
<dbReference type="GO" id="GO:0014069">
    <property type="term" value="C:postsynaptic density"/>
    <property type="evidence" value="ECO:0007669"/>
    <property type="project" value="TreeGrafter"/>
</dbReference>
<evidence type="ECO:0000256" key="2">
    <source>
        <dbReference type="ARBA" id="ARBA00023054"/>
    </source>
</evidence>
<keyword evidence="5" id="KW-1185">Reference proteome</keyword>